<dbReference type="GO" id="GO:0035435">
    <property type="term" value="P:phosphate ion transmembrane transport"/>
    <property type="evidence" value="ECO:0007669"/>
    <property type="project" value="TreeGrafter"/>
</dbReference>
<accession>A0A9D7XDN8</accession>
<evidence type="ECO:0000256" key="8">
    <source>
        <dbReference type="ARBA" id="ARBA00022989"/>
    </source>
</evidence>
<keyword evidence="5 11" id="KW-0592">Phosphate transport</keyword>
<feature type="transmembrane region" description="Helical" evidence="11">
    <location>
        <begin position="162"/>
        <end position="181"/>
    </location>
</feature>
<evidence type="ECO:0000313" key="13">
    <source>
        <dbReference type="Proteomes" id="UP000808349"/>
    </source>
</evidence>
<evidence type="ECO:0000313" key="12">
    <source>
        <dbReference type="EMBL" id="MBK9718164.1"/>
    </source>
</evidence>
<dbReference type="GO" id="GO:0005886">
    <property type="term" value="C:plasma membrane"/>
    <property type="evidence" value="ECO:0007669"/>
    <property type="project" value="UniProtKB-SubCell"/>
</dbReference>
<comment type="catalytic activity">
    <reaction evidence="10">
        <text>phosphate(in) + H(+)(in) = phosphate(out) + H(+)(out)</text>
        <dbReference type="Rhea" id="RHEA:29939"/>
        <dbReference type="ChEBI" id="CHEBI:15378"/>
        <dbReference type="ChEBI" id="CHEBI:43474"/>
    </reaction>
</comment>
<feature type="transmembrane region" description="Helical" evidence="11">
    <location>
        <begin position="445"/>
        <end position="466"/>
    </location>
</feature>
<dbReference type="GO" id="GO:0005315">
    <property type="term" value="F:phosphate transmembrane transporter activity"/>
    <property type="evidence" value="ECO:0007669"/>
    <property type="project" value="InterPro"/>
</dbReference>
<comment type="similarity">
    <text evidence="2">Belongs to the inorganic phosphate transporter (PiT) (TC 2.A.20) family. Pit subfamily.</text>
</comment>
<gene>
    <name evidence="12" type="ORF">IPO85_11755</name>
</gene>
<protein>
    <recommendedName>
        <fullName evidence="11">Phosphate transporter</fullName>
    </recommendedName>
</protein>
<evidence type="ECO:0000256" key="2">
    <source>
        <dbReference type="ARBA" id="ARBA00005342"/>
    </source>
</evidence>
<feature type="transmembrane region" description="Helical" evidence="11">
    <location>
        <begin position="6"/>
        <end position="29"/>
    </location>
</feature>
<name>A0A9D7XDN8_9BACT</name>
<dbReference type="GO" id="GO:0015293">
    <property type="term" value="F:symporter activity"/>
    <property type="evidence" value="ECO:0007669"/>
    <property type="project" value="UniProtKB-KW"/>
</dbReference>
<dbReference type="PANTHER" id="PTHR11101:SF65">
    <property type="entry name" value="LOW-AFFINITY INORGANIC PHOSPHATE TRANSPORTER PITA-RELATED"/>
    <property type="match status" value="1"/>
</dbReference>
<evidence type="ECO:0000256" key="6">
    <source>
        <dbReference type="ARBA" id="ARBA00022692"/>
    </source>
</evidence>
<feature type="transmembrane region" description="Helical" evidence="11">
    <location>
        <begin position="351"/>
        <end position="371"/>
    </location>
</feature>
<evidence type="ECO:0000256" key="9">
    <source>
        <dbReference type="ARBA" id="ARBA00023136"/>
    </source>
</evidence>
<keyword evidence="8 11" id="KW-1133">Transmembrane helix</keyword>
<feature type="transmembrane region" description="Helical" evidence="11">
    <location>
        <begin position="97"/>
        <end position="118"/>
    </location>
</feature>
<reference evidence="12 13" key="1">
    <citation type="submission" date="2020-10" db="EMBL/GenBank/DDBJ databases">
        <title>Connecting structure to function with the recovery of over 1000 high-quality activated sludge metagenome-assembled genomes encoding full-length rRNA genes using long-read sequencing.</title>
        <authorList>
            <person name="Singleton C.M."/>
            <person name="Petriglieri F."/>
            <person name="Kristensen J.M."/>
            <person name="Kirkegaard R.H."/>
            <person name="Michaelsen T.Y."/>
            <person name="Andersen M.H."/>
            <person name="Karst S.M."/>
            <person name="Dueholm M.S."/>
            <person name="Nielsen P.H."/>
            <person name="Albertsen M."/>
        </authorList>
    </citation>
    <scope>NUCLEOTIDE SEQUENCE [LARGE SCALE GENOMIC DNA]</scope>
    <source>
        <strain evidence="12">Ribe_18-Q3-R11-54_BAT3C.373</strain>
    </source>
</reference>
<sequence length="470" mass="51196">MFGIEFELTGIIAIMCVLCVFAVLAFEFVNGFHDTANAVATVIYTKSLKPVYAVIWSGFMNFLGVMLSSYFFGMAVATKIASILPLETVLNRNMNEAIAMIMAVLVGAILWNLGTWYFGIPCSSSHTLIGSLLGAGIVFSLLPGNTDKVGVNWGEAIKIGNSLLISPLFGFSMAIVLMFILKRIIKDKAIFKEPELDTRPPFWIRALLITTCTLVSFFHGSNDGQKGVGLMLIVLIAFMPLQYALAPDFNKAACSSQLFKIEEALNYESAHNYEMERVLCNRAADINSFANYINDMDIKDPKRVMSVRKQMGIVAKELDVLIKEPNLIHNSESKKLIKKGISMLKNNTQHVPSWVIVLISIALGIGTMIGWKRIVVTIGEKIGKRHMTFAEGATAELIASSTIGLASQLGLPVSTTHVLSSGVAGAMVASKGIKNLQSGTVKSIVLAWVLTLPATIILSGGLYLLFRLFI</sequence>
<evidence type="ECO:0000256" key="3">
    <source>
        <dbReference type="ARBA" id="ARBA00022448"/>
    </source>
</evidence>
<evidence type="ECO:0000256" key="4">
    <source>
        <dbReference type="ARBA" id="ARBA00022475"/>
    </source>
</evidence>
<feature type="transmembrane region" description="Helical" evidence="11">
    <location>
        <begin position="125"/>
        <end position="142"/>
    </location>
</feature>
<keyword evidence="4" id="KW-1003">Cell membrane</keyword>
<dbReference type="PANTHER" id="PTHR11101">
    <property type="entry name" value="PHOSPHATE TRANSPORTER"/>
    <property type="match status" value="1"/>
</dbReference>
<comment type="subcellular location">
    <subcellularLocation>
        <location evidence="1">Cell membrane</location>
        <topology evidence="1">Multi-pass membrane protein</topology>
    </subcellularLocation>
    <subcellularLocation>
        <location evidence="11">Membrane</location>
        <topology evidence="11">Multi-pass membrane protein</topology>
    </subcellularLocation>
</comment>
<evidence type="ECO:0000256" key="7">
    <source>
        <dbReference type="ARBA" id="ARBA00022847"/>
    </source>
</evidence>
<evidence type="ECO:0000256" key="1">
    <source>
        <dbReference type="ARBA" id="ARBA00004651"/>
    </source>
</evidence>
<keyword evidence="9 11" id="KW-0472">Membrane</keyword>
<dbReference type="Proteomes" id="UP000808349">
    <property type="component" value="Unassembled WGS sequence"/>
</dbReference>
<proteinExistence type="inferred from homology"/>
<evidence type="ECO:0000256" key="10">
    <source>
        <dbReference type="ARBA" id="ARBA00047348"/>
    </source>
</evidence>
<dbReference type="EMBL" id="JADKFW010000007">
    <property type="protein sequence ID" value="MBK9718164.1"/>
    <property type="molecule type" value="Genomic_DNA"/>
</dbReference>
<feature type="transmembrane region" description="Helical" evidence="11">
    <location>
        <begin position="50"/>
        <end position="77"/>
    </location>
</feature>
<evidence type="ECO:0000256" key="11">
    <source>
        <dbReference type="RuleBase" id="RU363058"/>
    </source>
</evidence>
<feature type="transmembrane region" description="Helical" evidence="11">
    <location>
        <begin position="227"/>
        <end position="246"/>
    </location>
</feature>
<dbReference type="AlphaFoldDB" id="A0A9D7XDN8"/>
<keyword evidence="7" id="KW-0769">Symport</keyword>
<keyword evidence="6 11" id="KW-0812">Transmembrane</keyword>
<evidence type="ECO:0000256" key="5">
    <source>
        <dbReference type="ARBA" id="ARBA00022592"/>
    </source>
</evidence>
<keyword evidence="3 11" id="KW-0813">Transport</keyword>
<organism evidence="12 13">
    <name type="scientific">Candidatus Defluviibacterium haderslevense</name>
    <dbReference type="NCBI Taxonomy" id="2981993"/>
    <lineage>
        <taxon>Bacteria</taxon>
        <taxon>Pseudomonadati</taxon>
        <taxon>Bacteroidota</taxon>
        <taxon>Saprospiria</taxon>
        <taxon>Saprospirales</taxon>
        <taxon>Saprospiraceae</taxon>
        <taxon>Candidatus Defluviibacterium</taxon>
    </lineage>
</organism>
<dbReference type="InterPro" id="IPR001204">
    <property type="entry name" value="Phos_transporter"/>
</dbReference>
<comment type="caution">
    <text evidence="12">The sequence shown here is derived from an EMBL/GenBank/DDBJ whole genome shotgun (WGS) entry which is preliminary data.</text>
</comment>
<dbReference type="Pfam" id="PF01384">
    <property type="entry name" value="PHO4"/>
    <property type="match status" value="1"/>
</dbReference>